<name>A0A0K2VKA7_LEPSM</name>
<reference evidence="2" key="1">
    <citation type="submission" date="2014-05" db="EMBL/GenBank/DDBJ databases">
        <authorList>
            <person name="Chronopoulou M."/>
        </authorList>
    </citation>
    <scope>NUCLEOTIDE SEQUENCE</scope>
    <source>
        <tissue evidence="2">Whole organism</tissue>
    </source>
</reference>
<evidence type="ECO:0000256" key="1">
    <source>
        <dbReference type="SAM" id="MobiDB-lite"/>
    </source>
</evidence>
<feature type="region of interest" description="Disordered" evidence="1">
    <location>
        <begin position="1"/>
        <end position="21"/>
    </location>
</feature>
<protein>
    <submittedName>
        <fullName evidence="2">Uncharacterized protein</fullName>
    </submittedName>
</protein>
<evidence type="ECO:0000313" key="2">
    <source>
        <dbReference type="EMBL" id="CDW50411.1"/>
    </source>
</evidence>
<proteinExistence type="predicted"/>
<accession>A0A0K2VKA7</accession>
<dbReference type="AlphaFoldDB" id="A0A0K2VKA7"/>
<dbReference type="EMBL" id="HACA01033050">
    <property type="protein sequence ID" value="CDW50411.1"/>
    <property type="molecule type" value="Transcribed_RNA"/>
</dbReference>
<sequence length="89" mass="10606">DLAIQPETKNKIDFSPSSNSKLNSVDCKVDKILSIQIFSSWFKSCFYQSQNEYFICNSDLLFRCRVYQSKLLSYENQLFPFVRVYIRRI</sequence>
<feature type="non-terminal residue" evidence="2">
    <location>
        <position position="1"/>
    </location>
</feature>
<organism evidence="2">
    <name type="scientific">Lepeophtheirus salmonis</name>
    <name type="common">Salmon louse</name>
    <name type="synonym">Caligus salmonis</name>
    <dbReference type="NCBI Taxonomy" id="72036"/>
    <lineage>
        <taxon>Eukaryota</taxon>
        <taxon>Metazoa</taxon>
        <taxon>Ecdysozoa</taxon>
        <taxon>Arthropoda</taxon>
        <taxon>Crustacea</taxon>
        <taxon>Multicrustacea</taxon>
        <taxon>Hexanauplia</taxon>
        <taxon>Copepoda</taxon>
        <taxon>Siphonostomatoida</taxon>
        <taxon>Caligidae</taxon>
        <taxon>Lepeophtheirus</taxon>
    </lineage>
</organism>